<dbReference type="EMBL" id="AP027151">
    <property type="protein sequence ID" value="BDV41621.1"/>
    <property type="molecule type" value="Genomic_DNA"/>
</dbReference>
<proteinExistence type="predicted"/>
<evidence type="ECO:0000313" key="2">
    <source>
        <dbReference type="EMBL" id="BDV41621.1"/>
    </source>
</evidence>
<reference evidence="2 3" key="1">
    <citation type="submission" date="2022-12" db="EMBL/GenBank/DDBJ databases">
        <title>Polyphasic characterization of Geotalea uranireducens NIT-SL11 newly isolated from a complex of sewage sludge and microbially reduced graphene oxide.</title>
        <authorList>
            <person name="Xie L."/>
            <person name="Yoshida N."/>
            <person name="Meng L."/>
        </authorList>
    </citation>
    <scope>NUCLEOTIDE SEQUENCE [LARGE SCALE GENOMIC DNA]</scope>
    <source>
        <strain evidence="2 3">NIT-SL11</strain>
    </source>
</reference>
<keyword evidence="3" id="KW-1185">Reference proteome</keyword>
<protein>
    <recommendedName>
        <fullName evidence="4">Transposase</fullName>
    </recommendedName>
</protein>
<organism evidence="2 3">
    <name type="scientific">Geotalea uraniireducens</name>
    <dbReference type="NCBI Taxonomy" id="351604"/>
    <lineage>
        <taxon>Bacteria</taxon>
        <taxon>Pseudomonadati</taxon>
        <taxon>Thermodesulfobacteriota</taxon>
        <taxon>Desulfuromonadia</taxon>
        <taxon>Geobacterales</taxon>
        <taxon>Geobacteraceae</taxon>
        <taxon>Geotalea</taxon>
    </lineage>
</organism>
<feature type="compositionally biased region" description="Basic and acidic residues" evidence="1">
    <location>
        <begin position="60"/>
        <end position="70"/>
    </location>
</feature>
<sequence>MIETDVATRFLAEVLEQAKRRKLLSKDHFSVDGTLIQAWASLKSFKPKGDDQDPPVGRNTGRDFKGEKLSNDTPMPQLPIPKRGCTARASTRNHGCPPPPIC</sequence>
<accession>A0ABM8EGS5</accession>
<evidence type="ECO:0008006" key="4">
    <source>
        <dbReference type="Google" id="ProtNLM"/>
    </source>
</evidence>
<feature type="region of interest" description="Disordered" evidence="1">
    <location>
        <begin position="44"/>
        <end position="102"/>
    </location>
</feature>
<evidence type="ECO:0000256" key="1">
    <source>
        <dbReference type="SAM" id="MobiDB-lite"/>
    </source>
</evidence>
<evidence type="ECO:0000313" key="3">
    <source>
        <dbReference type="Proteomes" id="UP001317705"/>
    </source>
</evidence>
<name>A0ABM8EGS5_9BACT</name>
<dbReference type="Proteomes" id="UP001317705">
    <property type="component" value="Chromosome"/>
</dbReference>
<gene>
    <name evidence="2" type="ORF">GURASL_05440</name>
</gene>